<dbReference type="GO" id="GO:0015074">
    <property type="term" value="P:DNA integration"/>
    <property type="evidence" value="ECO:0007669"/>
    <property type="project" value="InterPro"/>
</dbReference>
<evidence type="ECO:0000313" key="3">
    <source>
        <dbReference type="Proteomes" id="UP000218418"/>
    </source>
</evidence>
<proteinExistence type="predicted"/>
<dbReference type="GO" id="GO:0003676">
    <property type="term" value="F:nucleic acid binding"/>
    <property type="evidence" value="ECO:0007669"/>
    <property type="project" value="InterPro"/>
</dbReference>
<dbReference type="InterPro" id="IPR015378">
    <property type="entry name" value="Transposase-like_Mu_C"/>
</dbReference>
<dbReference type="AlphaFoldDB" id="A0A1Z4M2W0"/>
<gene>
    <name evidence="2" type="ORF">NIES267_72650</name>
</gene>
<organism evidence="2 3">
    <name type="scientific">Calothrix parasitica NIES-267</name>
    <dbReference type="NCBI Taxonomy" id="1973488"/>
    <lineage>
        <taxon>Bacteria</taxon>
        <taxon>Bacillati</taxon>
        <taxon>Cyanobacteriota</taxon>
        <taxon>Cyanophyceae</taxon>
        <taxon>Nostocales</taxon>
        <taxon>Calotrichaceae</taxon>
        <taxon>Calothrix</taxon>
    </lineage>
</organism>
<protein>
    <submittedName>
        <fullName evidence="2">Integrase, catalytic region</fullName>
    </submittedName>
</protein>
<dbReference type="SUPFAM" id="SSF53098">
    <property type="entry name" value="Ribonuclease H-like"/>
    <property type="match status" value="1"/>
</dbReference>
<evidence type="ECO:0000313" key="2">
    <source>
        <dbReference type="EMBL" id="BAY87741.1"/>
    </source>
</evidence>
<dbReference type="Gene3D" id="3.30.420.10">
    <property type="entry name" value="Ribonuclease H-like superfamily/Ribonuclease H"/>
    <property type="match status" value="1"/>
</dbReference>
<dbReference type="Pfam" id="PF08722">
    <property type="entry name" value="Tn7_TnsA-like_N"/>
    <property type="match status" value="1"/>
</dbReference>
<dbReference type="InterPro" id="IPR014833">
    <property type="entry name" value="TnsA_N"/>
</dbReference>
<dbReference type="Pfam" id="PF09299">
    <property type="entry name" value="Mu-transpos_C"/>
    <property type="match status" value="1"/>
</dbReference>
<reference evidence="2 3" key="1">
    <citation type="submission" date="2017-06" db="EMBL/GenBank/DDBJ databases">
        <title>Genome sequencing of cyanobaciteial culture collection at National Institute for Environmental Studies (NIES).</title>
        <authorList>
            <person name="Hirose Y."/>
            <person name="Shimura Y."/>
            <person name="Fujisawa T."/>
            <person name="Nakamura Y."/>
            <person name="Kawachi M."/>
        </authorList>
    </citation>
    <scope>NUCLEOTIDE SEQUENCE [LARGE SCALE GENOMIC DNA]</scope>
    <source>
        <strain evidence="2 3">NIES-267</strain>
        <plasmid evidence="3">Plasmid1 dna</plasmid>
    </source>
</reference>
<dbReference type="InterPro" id="IPR012337">
    <property type="entry name" value="RNaseH-like_sf"/>
</dbReference>
<dbReference type="PROSITE" id="PS50994">
    <property type="entry name" value="INTEGRASE"/>
    <property type="match status" value="1"/>
</dbReference>
<keyword evidence="2" id="KW-0614">Plasmid</keyword>
<accession>A0A1Z4M2W0</accession>
<dbReference type="InterPro" id="IPR001584">
    <property type="entry name" value="Integrase_cat-core"/>
</dbReference>
<dbReference type="EMBL" id="AP018228">
    <property type="protein sequence ID" value="BAY87741.1"/>
    <property type="molecule type" value="Genomic_DNA"/>
</dbReference>
<sequence>MSRRDYPKNIPPSTIKIMLDNQEFNNWCREQNLSSRAQTVIEEIRSTNPSRLVTGGRKNVCGSYPSAKMGVTIQFESHRCELARIYELEHDPEVLEYYDQPPAIELIYLSKSGRRLRHKYTPDFFIIWRQNAGWCECKTELELSRLSEANPNRYCKDCENKWHCPPASEYARFYDLSFQVWSDAQINWNFQQNIVWLEDYLNYSDETVESTTQQTIINTVTDYPGITLAELLETESIKADDLYWLIATDRLYVELTSVKLSQPHTVKVFINQDVACAHEYMSQIEPVSLWSEKTALQIAVGKSISWDEAEWEIVNTGTTTTGLLRRDGQLIELPNAILTKLIDTGKITGIGTIETENTKSVSVEILKHATPKDIAEANRRYNLIQPYLVESPPKYPNSTIRRWRSQYQKAVSLYGSGYLGLLPKHNRKGNHIAKLDSQLQEFMLEFIKEHYETSTQRSKIRVYESFVVACQTHEPPFLPPSRTTFCEAIKARSGYRQTRKRLGNRAAIVEETFYWELKQTTPRHGNRPFEIVHIDHTQLDIELVSDLDSLTNCNIALNNSVRHNLGRPWATFMVDAYSRRILAIYVTFDEPSYRSCMMVIRICVQRFNRFPQNIVVDNGLEFHSHYFEQLAACNDCTLKYRPPAHARFGSVVERLFGTANTQFIHELQGNTQIKRLHRQVTKSVKPEKLAIWTLEKLYFALSEWAYNVYDNRPHPTLDISPLQAFTAGIAMGGSRIHRRVEYDELFYILTLPAPDSRKRKVQPGRGIKIHNIYYWSDIFRDPEIEKSMLWVRYDPWDAGIAYALARKQWVKCISSYYQYLQGRSEKEIRIVSAELNKRRRNYERKRMITDRELVEFLNSKHDEESDLVKQRLRDSENYKVHKAIQAGVVIKNIEHCSDSEPVQTSSNFIELQEDEDTLEEDFKNSENSNQTSYVTETLEYYGEF</sequence>
<name>A0A1Z4M2W0_9CYAN</name>
<evidence type="ECO:0000259" key="1">
    <source>
        <dbReference type="PROSITE" id="PS50994"/>
    </source>
</evidence>
<keyword evidence="3" id="KW-1185">Reference proteome</keyword>
<dbReference type="Proteomes" id="UP000218418">
    <property type="component" value="Plasmid plasmid1"/>
</dbReference>
<geneLocation type="plasmid" evidence="3">
    <name>Plasmid1 dna</name>
</geneLocation>
<dbReference type="InterPro" id="IPR036397">
    <property type="entry name" value="RNaseH_sf"/>
</dbReference>
<feature type="domain" description="Integrase catalytic" evidence="1">
    <location>
        <begin position="524"/>
        <end position="729"/>
    </location>
</feature>